<reference evidence="1" key="1">
    <citation type="submission" date="2021-06" db="EMBL/GenBank/DDBJ databases">
        <authorList>
            <person name="Kallberg Y."/>
            <person name="Tangrot J."/>
            <person name="Rosling A."/>
        </authorList>
    </citation>
    <scope>NUCLEOTIDE SEQUENCE</scope>
    <source>
        <strain evidence="1">28 12/20/2015</strain>
    </source>
</reference>
<comment type="caution">
    <text evidence="1">The sequence shown here is derived from an EMBL/GenBank/DDBJ whole genome shotgun (WGS) entry which is preliminary data.</text>
</comment>
<evidence type="ECO:0000313" key="1">
    <source>
        <dbReference type="EMBL" id="CAG8713306.1"/>
    </source>
</evidence>
<protein>
    <submittedName>
        <fullName evidence="1">2765_t:CDS:1</fullName>
    </submittedName>
</protein>
<dbReference type="EMBL" id="CAJVPW010026722">
    <property type="protein sequence ID" value="CAG8713306.1"/>
    <property type="molecule type" value="Genomic_DNA"/>
</dbReference>
<keyword evidence="2" id="KW-1185">Reference proteome</keyword>
<organism evidence="1 2">
    <name type="scientific">Cetraspora pellucida</name>
    <dbReference type="NCBI Taxonomy" id="1433469"/>
    <lineage>
        <taxon>Eukaryota</taxon>
        <taxon>Fungi</taxon>
        <taxon>Fungi incertae sedis</taxon>
        <taxon>Mucoromycota</taxon>
        <taxon>Glomeromycotina</taxon>
        <taxon>Glomeromycetes</taxon>
        <taxon>Diversisporales</taxon>
        <taxon>Gigasporaceae</taxon>
        <taxon>Cetraspora</taxon>
    </lineage>
</organism>
<accession>A0ACA9PL28</accession>
<dbReference type="Proteomes" id="UP000789366">
    <property type="component" value="Unassembled WGS sequence"/>
</dbReference>
<sequence length="274" mass="32170">MIITENDDYRSMATIKWALVNREDIPFMPIDIKEYNEYINNTFYYVLHIYGYLVDGQKAVVTISSIKVFFDIRVSDNKNIDVFEIEIKNILANGKDEREVVDMTNLQTEHIKGFSISRYYKEPKPHIRIITTDIKQRSIALAIILNYNLEIADEHKLETASDDLRAYYRKVAREYRIPLSGWALLTKYEYNNSRMSYSAHSPLCEHAFYISINNYHSVEDPTVLYKAYPSSLITHDRALVLTWDIETHTTLGLDHVPMARYKEDNIFMICMTVH</sequence>
<proteinExistence type="predicted"/>
<gene>
    <name evidence="1" type="ORF">SPELUC_LOCUS11951</name>
</gene>
<evidence type="ECO:0000313" key="2">
    <source>
        <dbReference type="Proteomes" id="UP000789366"/>
    </source>
</evidence>
<name>A0ACA9PL28_9GLOM</name>